<comment type="catalytic activity">
    <reaction evidence="7">
        <text>a secondary alcohol + NAD(+) = a ketone + NADH + H(+)</text>
        <dbReference type="Rhea" id="RHEA:10740"/>
        <dbReference type="ChEBI" id="CHEBI:15378"/>
        <dbReference type="ChEBI" id="CHEBI:17087"/>
        <dbReference type="ChEBI" id="CHEBI:35681"/>
        <dbReference type="ChEBI" id="CHEBI:57540"/>
        <dbReference type="ChEBI" id="CHEBI:57945"/>
        <dbReference type="EC" id="1.1.1.1"/>
    </reaction>
</comment>
<dbReference type="Pfam" id="PF00107">
    <property type="entry name" value="ADH_zinc_N"/>
    <property type="match status" value="1"/>
</dbReference>
<feature type="domain" description="Enoyl reductase (ER)" evidence="10">
    <location>
        <begin position="8"/>
        <end position="340"/>
    </location>
</feature>
<dbReference type="GO" id="GO:0004022">
    <property type="term" value="F:alcohol dehydrogenase (NAD+) activity"/>
    <property type="evidence" value="ECO:0007669"/>
    <property type="project" value="UniProtKB-EC"/>
</dbReference>
<evidence type="ECO:0000256" key="6">
    <source>
        <dbReference type="ARBA" id="ARBA00023002"/>
    </source>
</evidence>
<evidence type="ECO:0000256" key="5">
    <source>
        <dbReference type="ARBA" id="ARBA00022833"/>
    </source>
</evidence>
<evidence type="ECO:0000256" key="7">
    <source>
        <dbReference type="ARBA" id="ARBA00049164"/>
    </source>
</evidence>
<dbReference type="SMART" id="SM00829">
    <property type="entry name" value="PKS_ER"/>
    <property type="match status" value="1"/>
</dbReference>
<evidence type="ECO:0000313" key="12">
    <source>
        <dbReference type="Proteomes" id="UP000014184"/>
    </source>
</evidence>
<dbReference type="InterPro" id="IPR002328">
    <property type="entry name" value="ADH_Zn_CS"/>
</dbReference>
<gene>
    <name evidence="11" type="ORF">TM51_07796</name>
</gene>
<evidence type="ECO:0000313" key="11">
    <source>
        <dbReference type="EMBL" id="EOR71372.1"/>
    </source>
</evidence>
<dbReference type="EC" id="1.1.1.1" evidence="3"/>
<dbReference type="InterPro" id="IPR013149">
    <property type="entry name" value="ADH-like_C"/>
</dbReference>
<comment type="similarity">
    <text evidence="2 9">Belongs to the zinc-containing alcohol dehydrogenase family.</text>
</comment>
<dbReference type="Proteomes" id="UP000014184">
    <property type="component" value="Unassembled WGS sequence"/>
</dbReference>
<dbReference type="Pfam" id="PF08240">
    <property type="entry name" value="ADH_N"/>
    <property type="match status" value="1"/>
</dbReference>
<dbReference type="EMBL" id="AOSG01000038">
    <property type="protein sequence ID" value="EOR71372.1"/>
    <property type="molecule type" value="Genomic_DNA"/>
</dbReference>
<dbReference type="PROSITE" id="PS00059">
    <property type="entry name" value="ADH_ZINC"/>
    <property type="match status" value="1"/>
</dbReference>
<evidence type="ECO:0000256" key="9">
    <source>
        <dbReference type="RuleBase" id="RU361277"/>
    </source>
</evidence>
<dbReference type="InterPro" id="IPR036291">
    <property type="entry name" value="NAD(P)-bd_dom_sf"/>
</dbReference>
<evidence type="ECO:0000259" key="10">
    <source>
        <dbReference type="SMART" id="SM00829"/>
    </source>
</evidence>
<dbReference type="CDD" id="cd05284">
    <property type="entry name" value="arabinose_DH_like"/>
    <property type="match status" value="1"/>
</dbReference>
<evidence type="ECO:0000256" key="8">
    <source>
        <dbReference type="ARBA" id="ARBA00049243"/>
    </source>
</evidence>
<keyword evidence="6" id="KW-0560">Oxidoreductase</keyword>
<evidence type="ECO:0000256" key="2">
    <source>
        <dbReference type="ARBA" id="ARBA00008072"/>
    </source>
</evidence>
<sequence>MRAVRYDGTGLYLSDIPAPVAGPGQVVLEVTAAGLCHSDLAVMSRPPEALPYKLPITLGHEAVGVVVDVGAGISGLAEGDTVAVYGPHGCGACRTCRSGAENHCPHARWAGILPPGLGADGALADYLLVPHSRHLVPLRGLDPVRAAPLTDAGLTSYHAVRSALPRLPPDGTALLIGIGGLGHLAVQILRALSSAQIIAVDMAADKRELALRCGADTALPSTDTVPDQVRDLTEGVGADVVFDFVASDATLRMAARSLRPGGEISIVGVGEGRLPVAVNLVPLGAVVRTPYWGTQSDLVDVLALAREGRITVEVEEYALEETPLAYERLARGNVRGRAVVNPARAPGNAPGQACAEEQRG</sequence>
<organism evidence="11 12">
    <name type="scientific">Thermobifida fusca TM51</name>
    <dbReference type="NCBI Taxonomy" id="1169414"/>
    <lineage>
        <taxon>Bacteria</taxon>
        <taxon>Bacillati</taxon>
        <taxon>Actinomycetota</taxon>
        <taxon>Actinomycetes</taxon>
        <taxon>Streptosporangiales</taxon>
        <taxon>Nocardiopsidaceae</taxon>
        <taxon>Thermobifida</taxon>
    </lineage>
</organism>
<evidence type="ECO:0000256" key="1">
    <source>
        <dbReference type="ARBA" id="ARBA00001947"/>
    </source>
</evidence>
<keyword evidence="12" id="KW-1185">Reference proteome</keyword>
<dbReference type="Gene3D" id="3.90.180.10">
    <property type="entry name" value="Medium-chain alcohol dehydrogenases, catalytic domain"/>
    <property type="match status" value="1"/>
</dbReference>
<keyword evidence="4 9" id="KW-0479">Metal-binding</keyword>
<comment type="caution">
    <text evidence="11">The sequence shown here is derived from an EMBL/GenBank/DDBJ whole genome shotgun (WGS) entry which is preliminary data.</text>
</comment>
<dbReference type="Gene3D" id="3.40.50.720">
    <property type="entry name" value="NAD(P)-binding Rossmann-like Domain"/>
    <property type="match status" value="1"/>
</dbReference>
<dbReference type="PANTHER" id="PTHR42940">
    <property type="entry name" value="ALCOHOL DEHYDROGENASE 1-RELATED"/>
    <property type="match status" value="1"/>
</dbReference>
<accession>A0A9P2WQC4</accession>
<name>A0A9P2WQC4_THEFU</name>
<dbReference type="AlphaFoldDB" id="A0A9P2WQC4"/>
<keyword evidence="5 9" id="KW-0862">Zinc</keyword>
<dbReference type="InterPro" id="IPR020843">
    <property type="entry name" value="ER"/>
</dbReference>
<dbReference type="InterPro" id="IPR013154">
    <property type="entry name" value="ADH-like_N"/>
</dbReference>
<dbReference type="GO" id="GO:0008270">
    <property type="term" value="F:zinc ion binding"/>
    <property type="evidence" value="ECO:0007669"/>
    <property type="project" value="InterPro"/>
</dbReference>
<proteinExistence type="inferred from homology"/>
<comment type="catalytic activity">
    <reaction evidence="8">
        <text>a primary alcohol + NAD(+) = an aldehyde + NADH + H(+)</text>
        <dbReference type="Rhea" id="RHEA:10736"/>
        <dbReference type="ChEBI" id="CHEBI:15378"/>
        <dbReference type="ChEBI" id="CHEBI:15734"/>
        <dbReference type="ChEBI" id="CHEBI:17478"/>
        <dbReference type="ChEBI" id="CHEBI:57540"/>
        <dbReference type="ChEBI" id="CHEBI:57945"/>
        <dbReference type="EC" id="1.1.1.1"/>
    </reaction>
</comment>
<protein>
    <recommendedName>
        <fullName evidence="3">alcohol dehydrogenase</fullName>
        <ecNumber evidence="3">1.1.1.1</ecNumber>
    </recommendedName>
</protein>
<dbReference type="SUPFAM" id="SSF50129">
    <property type="entry name" value="GroES-like"/>
    <property type="match status" value="1"/>
</dbReference>
<reference evidence="11 12" key="1">
    <citation type="journal article" date="2013" name="Genome Announc.">
        <title>Draft Genome Sequence of the Lignocellulose Decomposer Thermobifida fusca Strain TM51.</title>
        <authorList>
            <person name="Toth A."/>
            <person name="Barna T."/>
            <person name="Nagy I."/>
            <person name="Horvath B."/>
            <person name="Nagy I."/>
            <person name="Tancsics A."/>
            <person name="Kriszt B."/>
            <person name="Baka E."/>
            <person name="Fekete C."/>
            <person name="Kukolya J."/>
        </authorList>
    </citation>
    <scope>NUCLEOTIDE SEQUENCE [LARGE SCALE GENOMIC DNA]</scope>
    <source>
        <strain evidence="11 12">TM51</strain>
    </source>
</reference>
<comment type="cofactor">
    <cofactor evidence="1 9">
        <name>Zn(2+)</name>
        <dbReference type="ChEBI" id="CHEBI:29105"/>
    </cofactor>
</comment>
<dbReference type="RefSeq" id="WP_016188671.1">
    <property type="nucleotide sequence ID" value="NZ_AOSG01000038.1"/>
</dbReference>
<dbReference type="InterPro" id="IPR011032">
    <property type="entry name" value="GroES-like_sf"/>
</dbReference>
<dbReference type="PANTHER" id="PTHR42940:SF8">
    <property type="entry name" value="VACUOLAR PROTEIN SORTING-ASSOCIATED PROTEIN 11"/>
    <property type="match status" value="1"/>
</dbReference>
<evidence type="ECO:0000256" key="3">
    <source>
        <dbReference type="ARBA" id="ARBA00013190"/>
    </source>
</evidence>
<evidence type="ECO:0000256" key="4">
    <source>
        <dbReference type="ARBA" id="ARBA00022723"/>
    </source>
</evidence>
<dbReference type="SUPFAM" id="SSF51735">
    <property type="entry name" value="NAD(P)-binding Rossmann-fold domains"/>
    <property type="match status" value="1"/>
</dbReference>